<keyword evidence="3" id="KW-1185">Reference proteome</keyword>
<accession>A0ABN8ZQ57</accession>
<organism evidence="2 3">
    <name type="scientific">Rangifer tarandus platyrhynchus</name>
    <name type="common">Svalbard reindeer</name>
    <dbReference type="NCBI Taxonomy" id="3082113"/>
    <lineage>
        <taxon>Eukaryota</taxon>
        <taxon>Metazoa</taxon>
        <taxon>Chordata</taxon>
        <taxon>Craniata</taxon>
        <taxon>Vertebrata</taxon>
        <taxon>Euteleostomi</taxon>
        <taxon>Mammalia</taxon>
        <taxon>Eutheria</taxon>
        <taxon>Laurasiatheria</taxon>
        <taxon>Artiodactyla</taxon>
        <taxon>Ruminantia</taxon>
        <taxon>Pecora</taxon>
        <taxon>Cervidae</taxon>
        <taxon>Odocoileinae</taxon>
        <taxon>Rangifer</taxon>
    </lineage>
</organism>
<gene>
    <name evidence="2" type="ORF">MRATA1EN1_LOCUS24557</name>
</gene>
<feature type="non-terminal residue" evidence="2">
    <location>
        <position position="294"/>
    </location>
</feature>
<name>A0ABN8ZQ57_RANTA</name>
<evidence type="ECO:0000313" key="3">
    <source>
        <dbReference type="Proteomes" id="UP001176941"/>
    </source>
</evidence>
<feature type="compositionally biased region" description="Low complexity" evidence="1">
    <location>
        <begin position="234"/>
        <end position="249"/>
    </location>
</feature>
<proteinExistence type="predicted"/>
<dbReference type="EMBL" id="OX459941">
    <property type="protein sequence ID" value="CAI9175595.1"/>
    <property type="molecule type" value="Genomic_DNA"/>
</dbReference>
<reference evidence="2" key="1">
    <citation type="submission" date="2023-04" db="EMBL/GenBank/DDBJ databases">
        <authorList>
            <consortium name="ELIXIR-Norway"/>
        </authorList>
    </citation>
    <scope>NUCLEOTIDE SEQUENCE [LARGE SCALE GENOMIC DNA]</scope>
</reference>
<feature type="region of interest" description="Disordered" evidence="1">
    <location>
        <begin position="110"/>
        <end position="141"/>
    </location>
</feature>
<protein>
    <submittedName>
        <fullName evidence="2">Uncharacterized protein</fullName>
    </submittedName>
</protein>
<dbReference type="Proteomes" id="UP001176941">
    <property type="component" value="Chromosome 5"/>
</dbReference>
<evidence type="ECO:0000256" key="1">
    <source>
        <dbReference type="SAM" id="MobiDB-lite"/>
    </source>
</evidence>
<sequence>PPGPHWPGPPQQFESLATGRHRSQDHRLPSEVPAALPVLLPGTFELVSALPRALPELGQLLGLLQQPAWAPLPPFLHPGAGLPPLLHCGATFPFLLVLLAGPKPLLLHHRPARGAGPRRRAPPVRAVRRPPHHPQTGLVAPATPLLHPGAHPALLLHRRPHAPLLLHAELQPAELLRAPAENPDPLRLLLRQPWAEPAALFLHNSPPGAPSRHCPTHSPAPQRPRGPAPPDVPVRPALAPGLRGPPAGRRALRRPPQVLRPSAPAREPGAPTLPPEFLEPACACAAPGGGARRD</sequence>
<evidence type="ECO:0000313" key="2">
    <source>
        <dbReference type="EMBL" id="CAI9175595.1"/>
    </source>
</evidence>
<feature type="compositionally biased region" description="Basic residues" evidence="1">
    <location>
        <begin position="110"/>
        <end position="132"/>
    </location>
</feature>
<feature type="compositionally biased region" description="Pro residues" evidence="1">
    <location>
        <begin position="221"/>
        <end position="233"/>
    </location>
</feature>
<feature type="region of interest" description="Disordered" evidence="1">
    <location>
        <begin position="201"/>
        <end position="294"/>
    </location>
</feature>